<dbReference type="RefSeq" id="WP_193677335.1">
    <property type="nucleotide sequence ID" value="NZ_JADDIV010000004.1"/>
</dbReference>
<gene>
    <name evidence="2" type="ORF">IM787_14180</name>
</gene>
<name>A0ABR9S6L1_9BURK</name>
<organism evidence="2 3">
    <name type="scientific">Ramlibacter pallidus</name>
    <dbReference type="NCBI Taxonomy" id="2780087"/>
    <lineage>
        <taxon>Bacteria</taxon>
        <taxon>Pseudomonadati</taxon>
        <taxon>Pseudomonadota</taxon>
        <taxon>Betaproteobacteria</taxon>
        <taxon>Burkholderiales</taxon>
        <taxon>Comamonadaceae</taxon>
        <taxon>Ramlibacter</taxon>
    </lineage>
</organism>
<comment type="caution">
    <text evidence="2">The sequence shown here is derived from an EMBL/GenBank/DDBJ whole genome shotgun (WGS) entry which is preliminary data.</text>
</comment>
<protein>
    <submittedName>
        <fullName evidence="2">Uncharacterized protein</fullName>
    </submittedName>
</protein>
<evidence type="ECO:0000313" key="3">
    <source>
        <dbReference type="Proteomes" id="UP000806285"/>
    </source>
</evidence>
<feature type="signal peptide" evidence="1">
    <location>
        <begin position="1"/>
        <end position="19"/>
    </location>
</feature>
<dbReference type="EMBL" id="JADDIV010000004">
    <property type="protein sequence ID" value="MBE7368704.1"/>
    <property type="molecule type" value="Genomic_DNA"/>
</dbReference>
<proteinExistence type="predicted"/>
<keyword evidence="1" id="KW-0732">Signal</keyword>
<accession>A0ABR9S6L1</accession>
<dbReference type="Proteomes" id="UP000806285">
    <property type="component" value="Unassembled WGS sequence"/>
</dbReference>
<sequence length="87" mass="9085">MSKALTRAVVIAAVAVALAALLNPSPERHRDKIREATGERSQVARVLGLGSLKAFASSYHSLGVASYTTAGEKTLSVGAFGLVFVRD</sequence>
<keyword evidence="3" id="KW-1185">Reference proteome</keyword>
<evidence type="ECO:0000256" key="1">
    <source>
        <dbReference type="SAM" id="SignalP"/>
    </source>
</evidence>
<reference evidence="2 3" key="1">
    <citation type="submission" date="2020-10" db="EMBL/GenBank/DDBJ databases">
        <title>Ramlibacter sp. HM2 16S ribosomal RNA gene Genome sequencing and assembly.</title>
        <authorList>
            <person name="Kang M."/>
        </authorList>
    </citation>
    <scope>NUCLEOTIDE SEQUENCE [LARGE SCALE GENOMIC DNA]</scope>
    <source>
        <strain evidence="2 3">HM2</strain>
    </source>
</reference>
<evidence type="ECO:0000313" key="2">
    <source>
        <dbReference type="EMBL" id="MBE7368704.1"/>
    </source>
</evidence>
<feature type="chain" id="PRO_5046856254" evidence="1">
    <location>
        <begin position="20"/>
        <end position="87"/>
    </location>
</feature>